<dbReference type="PANTHER" id="PTHR15960">
    <property type="entry name" value="LD44032P"/>
    <property type="match status" value="1"/>
</dbReference>
<evidence type="ECO:0000256" key="1">
    <source>
        <dbReference type="SAM" id="MobiDB-lite"/>
    </source>
</evidence>
<reference evidence="3 4" key="2">
    <citation type="submission" date="2016-08" db="EMBL/GenBank/DDBJ databases">
        <title>Pervasive Adenine N6-methylation of Active Genes in Fungi.</title>
        <authorList>
            <consortium name="DOE Joint Genome Institute"/>
            <person name="Mondo S.J."/>
            <person name="Dannebaum R.O."/>
            <person name="Kuo R.C."/>
            <person name="Labutti K."/>
            <person name="Haridas S."/>
            <person name="Kuo A."/>
            <person name="Salamov A."/>
            <person name="Ahrendt S.R."/>
            <person name="Lipzen A."/>
            <person name="Sullivan W."/>
            <person name="Andreopoulos W.B."/>
            <person name="Clum A."/>
            <person name="Lindquist E."/>
            <person name="Daum C."/>
            <person name="Ramamoorthy G.K."/>
            <person name="Gryganskyi A."/>
            <person name="Culley D."/>
            <person name="Magnuson J.K."/>
            <person name="James T.Y."/>
            <person name="O'Malley M.A."/>
            <person name="Stajich J.E."/>
            <person name="Spatafora J.W."/>
            <person name="Visel A."/>
            <person name="Grigoriev I.V."/>
        </authorList>
    </citation>
    <scope>NUCLEOTIDE SEQUENCE [LARGE SCALE GENOMIC DNA]</scope>
    <source>
        <strain evidence="3 4">S4</strain>
    </source>
</reference>
<comment type="caution">
    <text evidence="3">The sequence shown here is derived from an EMBL/GenBank/DDBJ whole genome shotgun (WGS) entry which is preliminary data.</text>
</comment>
<accession>A0A1Y1XJW2</accession>
<sequence length="402" mass="46087">MEYSNLQGHYLMLKGVKAELSPKYKAPELVTLPYEYVVTNDKIIEENDYNFKFETEYLENYEKQKQEEEEKRKQELKTLAPGLTDKVLEPVRVNSQDNLASNKKPEQEENKPNKTNSICVSDFEDVPPLDPWDKSKTNQDELMQLQMELNNNTSPKPNNANLSTNNYNNSATSSPSMSAQSNNMSYSSTYQNPMQQNPMQQNPMQQNPMQQNSNTSPGYSSMNQQYRPPIPPHPMYGNMPYPPYQNTYPGPSDTSSSYLPQSMPQPVYQTKPYTSAMPPPIPSRPNVTTTPANSNDAIVNSIVDMGFQRELVLNGMRNYGNDKRKVIDYVMLYSYLEGRGFQPKHIDTAIFLYSFNREKCEKFLTAFMELSEMGFDPEEIKEALIFSENDREAAIDQLTKST</sequence>
<dbReference type="AlphaFoldDB" id="A0A1Y1XJW2"/>
<keyword evidence="4" id="KW-1185">Reference proteome</keyword>
<dbReference type="GO" id="GO:0043130">
    <property type="term" value="F:ubiquitin binding"/>
    <property type="evidence" value="ECO:0007669"/>
    <property type="project" value="InterPro"/>
</dbReference>
<dbReference type="GO" id="GO:0000813">
    <property type="term" value="C:ESCRT I complex"/>
    <property type="evidence" value="ECO:0007669"/>
    <property type="project" value="InterPro"/>
</dbReference>
<evidence type="ECO:0000313" key="3">
    <source>
        <dbReference type="EMBL" id="ORX86041.1"/>
    </source>
</evidence>
<name>A0A1Y1XJW2_9FUNG</name>
<dbReference type="InterPro" id="IPR015940">
    <property type="entry name" value="UBA"/>
</dbReference>
<dbReference type="InterPro" id="IPR009060">
    <property type="entry name" value="UBA-like_sf"/>
</dbReference>
<dbReference type="PANTHER" id="PTHR15960:SF5">
    <property type="entry name" value="LD44032P"/>
    <property type="match status" value="1"/>
</dbReference>
<dbReference type="OrthoDB" id="524326at2759"/>
<dbReference type="InterPro" id="IPR042575">
    <property type="entry name" value="UBAP1_C"/>
</dbReference>
<dbReference type="InterPro" id="IPR038870">
    <property type="entry name" value="UBAP1"/>
</dbReference>
<dbReference type="CDD" id="cd14316">
    <property type="entry name" value="UBA2_UBAP1_like"/>
    <property type="match status" value="1"/>
</dbReference>
<organism evidence="3 4">
    <name type="scientific">Anaeromyces robustus</name>
    <dbReference type="NCBI Taxonomy" id="1754192"/>
    <lineage>
        <taxon>Eukaryota</taxon>
        <taxon>Fungi</taxon>
        <taxon>Fungi incertae sedis</taxon>
        <taxon>Chytridiomycota</taxon>
        <taxon>Chytridiomycota incertae sedis</taxon>
        <taxon>Neocallimastigomycetes</taxon>
        <taxon>Neocallimastigales</taxon>
        <taxon>Neocallimastigaceae</taxon>
        <taxon>Anaeromyces</taxon>
    </lineage>
</organism>
<protein>
    <recommendedName>
        <fullName evidence="2">UBA domain-containing protein</fullName>
    </recommendedName>
</protein>
<gene>
    <name evidence="3" type="ORF">BCR32DRAFT_275709</name>
</gene>
<reference evidence="3 4" key="1">
    <citation type="submission" date="2016-08" db="EMBL/GenBank/DDBJ databases">
        <title>A Parts List for Fungal Cellulosomes Revealed by Comparative Genomics.</title>
        <authorList>
            <consortium name="DOE Joint Genome Institute"/>
            <person name="Haitjema C.H."/>
            <person name="Gilmore S.P."/>
            <person name="Henske J.K."/>
            <person name="Solomon K.V."/>
            <person name="De Groot R."/>
            <person name="Kuo A."/>
            <person name="Mondo S.J."/>
            <person name="Salamov A.A."/>
            <person name="Labutti K."/>
            <person name="Zhao Z."/>
            <person name="Chiniquy J."/>
            <person name="Barry K."/>
            <person name="Brewer H.M."/>
            <person name="Purvine S.O."/>
            <person name="Wright A.T."/>
            <person name="Boxma B."/>
            <person name="Van Alen T."/>
            <person name="Hackstein J.H."/>
            <person name="Baker S.E."/>
            <person name="Grigoriev I.V."/>
            <person name="O'Malley M.A."/>
        </authorList>
    </citation>
    <scope>NUCLEOTIDE SEQUENCE [LARGE SCALE GENOMIC DNA]</scope>
    <source>
        <strain evidence="3 4">S4</strain>
    </source>
</reference>
<feature type="compositionally biased region" description="Polar residues" evidence="1">
    <location>
        <begin position="213"/>
        <end position="226"/>
    </location>
</feature>
<feature type="region of interest" description="Disordered" evidence="1">
    <location>
        <begin position="150"/>
        <end position="240"/>
    </location>
</feature>
<feature type="domain" description="UBA" evidence="2">
    <location>
        <begin position="291"/>
        <end position="333"/>
    </location>
</feature>
<dbReference type="GO" id="GO:0043162">
    <property type="term" value="P:ubiquitin-dependent protein catabolic process via the multivesicular body sorting pathway"/>
    <property type="evidence" value="ECO:0007669"/>
    <property type="project" value="InterPro"/>
</dbReference>
<feature type="compositionally biased region" description="Basic and acidic residues" evidence="1">
    <location>
        <begin position="103"/>
        <end position="112"/>
    </location>
</feature>
<feature type="compositionally biased region" description="Low complexity" evidence="1">
    <location>
        <begin position="150"/>
        <end position="212"/>
    </location>
</feature>
<evidence type="ECO:0000313" key="4">
    <source>
        <dbReference type="Proteomes" id="UP000193944"/>
    </source>
</evidence>
<dbReference type="EMBL" id="MCFG01000026">
    <property type="protein sequence ID" value="ORX86041.1"/>
    <property type="molecule type" value="Genomic_DNA"/>
</dbReference>
<evidence type="ECO:0000259" key="2">
    <source>
        <dbReference type="PROSITE" id="PS50030"/>
    </source>
</evidence>
<dbReference type="Gene3D" id="1.20.120.1920">
    <property type="entry name" value="UBAP1 SOUBA domain"/>
    <property type="match status" value="1"/>
</dbReference>
<feature type="region of interest" description="Disordered" evidence="1">
    <location>
        <begin position="64"/>
        <end position="136"/>
    </location>
</feature>
<feature type="compositionally biased region" description="Basic and acidic residues" evidence="1">
    <location>
        <begin position="64"/>
        <end position="76"/>
    </location>
</feature>
<feature type="domain" description="UBA" evidence="2">
    <location>
        <begin position="358"/>
        <end position="401"/>
    </location>
</feature>
<proteinExistence type="predicted"/>
<dbReference type="SUPFAM" id="SSF46934">
    <property type="entry name" value="UBA-like"/>
    <property type="match status" value="2"/>
</dbReference>
<dbReference type="Proteomes" id="UP000193944">
    <property type="component" value="Unassembled WGS sequence"/>
</dbReference>
<dbReference type="PROSITE" id="PS50030">
    <property type="entry name" value="UBA"/>
    <property type="match status" value="2"/>
</dbReference>
<dbReference type="SMART" id="SM00165">
    <property type="entry name" value="UBA"/>
    <property type="match status" value="2"/>
</dbReference>